<feature type="transmembrane region" description="Helical" evidence="1">
    <location>
        <begin position="20"/>
        <end position="39"/>
    </location>
</feature>
<dbReference type="Proteomes" id="UP001642484">
    <property type="component" value="Unassembled WGS sequence"/>
</dbReference>
<evidence type="ECO:0000256" key="1">
    <source>
        <dbReference type="SAM" id="Phobius"/>
    </source>
</evidence>
<name>A0ABP0NL30_9DINO</name>
<protein>
    <submittedName>
        <fullName evidence="2">Uncharacterized protein</fullName>
    </submittedName>
</protein>
<comment type="caution">
    <text evidence="2">The sequence shown here is derived from an EMBL/GenBank/DDBJ whole genome shotgun (WGS) entry which is preliminary data.</text>
</comment>
<gene>
    <name evidence="2" type="ORF">CCMP2556_LOCUS31571</name>
</gene>
<feature type="transmembrane region" description="Helical" evidence="1">
    <location>
        <begin position="116"/>
        <end position="134"/>
    </location>
</feature>
<dbReference type="EMBL" id="CAXAMN010021884">
    <property type="protein sequence ID" value="CAK9064259.1"/>
    <property type="molecule type" value="Genomic_DNA"/>
</dbReference>
<keyword evidence="3" id="KW-1185">Reference proteome</keyword>
<feature type="transmembrane region" description="Helical" evidence="1">
    <location>
        <begin position="146"/>
        <end position="167"/>
    </location>
</feature>
<keyword evidence="1" id="KW-1133">Transmembrane helix</keyword>
<feature type="transmembrane region" description="Helical" evidence="1">
    <location>
        <begin position="59"/>
        <end position="80"/>
    </location>
</feature>
<feature type="transmembrane region" description="Helical" evidence="1">
    <location>
        <begin position="92"/>
        <end position="109"/>
    </location>
</feature>
<organism evidence="2 3">
    <name type="scientific">Durusdinium trenchii</name>
    <dbReference type="NCBI Taxonomy" id="1381693"/>
    <lineage>
        <taxon>Eukaryota</taxon>
        <taxon>Sar</taxon>
        <taxon>Alveolata</taxon>
        <taxon>Dinophyceae</taxon>
        <taxon>Suessiales</taxon>
        <taxon>Symbiodiniaceae</taxon>
        <taxon>Durusdinium</taxon>
    </lineage>
</organism>
<accession>A0ABP0NL30</accession>
<reference evidence="2 3" key="1">
    <citation type="submission" date="2024-02" db="EMBL/GenBank/DDBJ databases">
        <authorList>
            <person name="Chen Y."/>
            <person name="Shah S."/>
            <person name="Dougan E. K."/>
            <person name="Thang M."/>
            <person name="Chan C."/>
        </authorList>
    </citation>
    <scope>NUCLEOTIDE SEQUENCE [LARGE SCALE GENOMIC DNA]</scope>
</reference>
<keyword evidence="1" id="KW-0472">Membrane</keyword>
<keyword evidence="1" id="KW-0812">Transmembrane</keyword>
<proteinExistence type="predicted"/>
<feature type="transmembrane region" description="Helical" evidence="1">
    <location>
        <begin position="324"/>
        <end position="342"/>
    </location>
</feature>
<evidence type="ECO:0000313" key="3">
    <source>
        <dbReference type="Proteomes" id="UP001642484"/>
    </source>
</evidence>
<sequence length="461" mass="51853">MLGRLTGRTQASKFLAAARLLVYTMGFGKLLYSHIFELYKSSSRQEWKYICGLRIPTYLLKSTEMLSFALMINMAFMLTALLEFQCEQYTDILSLAYEFFLVMGIILSPGRKRTRIRYVVLIFGIGSSISIQISEYRVLCLRAVKQVMLCFGVITLAIFTFGFAITAMTREAEHEQLEWNNLGVTMSNLFQLAVGMLDLEPWTIKTWLYDHACPAQKYDSEHCAIPLLGAVDVGSFANLIGMEKSFCFQMLQTTCHDGFFVSQLRPRSPASSSHVEGELSNIADESPFLLIVPWRRDENLQGSEGAGSREDPSKIDIGRLTDKMILASFMLLVYSFFFNLLVSQFCGVYASLAADSEGHARLSRGDVILDTLKAVQMKRWKQFILSLSLDLRTDFDEGDIGLAGGVKVFEPAGANPKTQETSWVERGPQVWISKFRDVQIQKSLAHYLGKKGDGSDFTPLD</sequence>
<evidence type="ECO:0000313" key="2">
    <source>
        <dbReference type="EMBL" id="CAK9064259.1"/>
    </source>
</evidence>